<evidence type="ECO:0000256" key="1">
    <source>
        <dbReference type="ARBA" id="ARBA00022801"/>
    </source>
</evidence>
<dbReference type="GO" id="GO:0005829">
    <property type="term" value="C:cytosol"/>
    <property type="evidence" value="ECO:0007669"/>
    <property type="project" value="TreeGrafter"/>
</dbReference>
<protein>
    <submittedName>
        <fullName evidence="6">Fructose-2,6-bisphosphatase TIGAR B</fullName>
    </submittedName>
</protein>
<dbReference type="GO" id="GO:0045820">
    <property type="term" value="P:negative regulation of glycolytic process"/>
    <property type="evidence" value="ECO:0007669"/>
    <property type="project" value="TreeGrafter"/>
</dbReference>
<dbReference type="Gene3D" id="3.40.50.1240">
    <property type="entry name" value="Phosphoglycerate mutase-like"/>
    <property type="match status" value="1"/>
</dbReference>
<feature type="binding site" evidence="3">
    <location>
        <position position="100"/>
    </location>
    <ligand>
        <name>substrate</name>
    </ligand>
</feature>
<proteinExistence type="predicted"/>
<feature type="region of interest" description="Disordered" evidence="4">
    <location>
        <begin position="159"/>
        <end position="178"/>
    </location>
</feature>
<feature type="active site" description="Tele-phosphohistidine intermediate" evidence="2">
    <location>
        <position position="11"/>
    </location>
</feature>
<organism evidence="5 6">
    <name type="scientific">Clupea harengus</name>
    <name type="common">Atlantic herring</name>
    <dbReference type="NCBI Taxonomy" id="7950"/>
    <lineage>
        <taxon>Eukaryota</taxon>
        <taxon>Metazoa</taxon>
        <taxon>Chordata</taxon>
        <taxon>Craniata</taxon>
        <taxon>Vertebrata</taxon>
        <taxon>Euteleostomi</taxon>
        <taxon>Actinopterygii</taxon>
        <taxon>Neopterygii</taxon>
        <taxon>Teleostei</taxon>
        <taxon>Clupei</taxon>
        <taxon>Clupeiformes</taxon>
        <taxon>Clupeoidei</taxon>
        <taxon>Clupeidae</taxon>
        <taxon>Clupea</taxon>
    </lineage>
</organism>
<name>A0A6P3VRD3_CLUHA</name>
<keyword evidence="1" id="KW-0378">Hydrolase</keyword>
<dbReference type="Pfam" id="PF00300">
    <property type="entry name" value="His_Phos_1"/>
    <property type="match status" value="1"/>
</dbReference>
<dbReference type="SMART" id="SM00855">
    <property type="entry name" value="PGAM"/>
    <property type="match status" value="1"/>
</dbReference>
<dbReference type="GeneID" id="105896707"/>
<dbReference type="SUPFAM" id="SSF53254">
    <property type="entry name" value="Phosphoglycerate mutase-like"/>
    <property type="match status" value="1"/>
</dbReference>
<dbReference type="InterPro" id="IPR029033">
    <property type="entry name" value="His_PPase_superfam"/>
</dbReference>
<dbReference type="Proteomes" id="UP000515152">
    <property type="component" value="Chromosome 16"/>
</dbReference>
<evidence type="ECO:0000313" key="6">
    <source>
        <dbReference type="RefSeq" id="XP_012678953.2"/>
    </source>
</evidence>
<sequence length="269" mass="29142">MLTFAVTFVRHGETQYNKDRLLQGQGIDTPLSDVGLQQAEEAGQYLRDLRFSKAFSSNLQRAKQTAEIILRNNSHSSGIELVKDDSLTERSFGIAEGRSKDALKNMANAAGQSSRDFTPPGGETVDQVKIRVRKFLAVLFQSMVTDHGYPEQSVLVEKPDAGESSGADGHDGPPISFPEDGLDGVPIHVLVVSHGAYIRVAVRQLVEEMETALPSGLKASHAFSACPNTGMCRFVMTLQGRETGPALAGNRCIFINRKVHLSASKDSGE</sequence>
<evidence type="ECO:0000256" key="4">
    <source>
        <dbReference type="SAM" id="MobiDB-lite"/>
    </source>
</evidence>
<evidence type="ECO:0000256" key="3">
    <source>
        <dbReference type="PIRSR" id="PIRSR613078-2"/>
    </source>
</evidence>
<reference evidence="6" key="1">
    <citation type="submission" date="2025-08" db="UniProtKB">
        <authorList>
            <consortium name="RefSeq"/>
        </authorList>
    </citation>
    <scope>IDENTIFICATION</scope>
</reference>
<feature type="active site" description="Proton donor/acceptor" evidence="2">
    <location>
        <position position="89"/>
    </location>
</feature>
<feature type="binding site" evidence="3">
    <location>
        <position position="61"/>
    </location>
    <ligand>
        <name>substrate</name>
    </ligand>
</feature>
<dbReference type="InterPro" id="IPR013078">
    <property type="entry name" value="His_Pase_superF_clade-1"/>
</dbReference>
<dbReference type="GO" id="GO:0043456">
    <property type="term" value="P:regulation of pentose-phosphate shunt"/>
    <property type="evidence" value="ECO:0007669"/>
    <property type="project" value="TreeGrafter"/>
</dbReference>
<dbReference type="InterPro" id="IPR051695">
    <property type="entry name" value="Phosphoglycerate_Mutase"/>
</dbReference>
<dbReference type="PANTHER" id="PTHR46517">
    <property type="entry name" value="FRUCTOSE-2,6-BISPHOSPHATASE TIGAR"/>
    <property type="match status" value="1"/>
</dbReference>
<gene>
    <name evidence="6" type="primary">tigarb</name>
</gene>
<dbReference type="CDD" id="cd07067">
    <property type="entry name" value="HP_PGM_like"/>
    <property type="match status" value="1"/>
</dbReference>
<accession>A0A6P3VRD3</accession>
<dbReference type="KEGG" id="char:105896707"/>
<keyword evidence="5" id="KW-1185">Reference proteome</keyword>
<feature type="binding site" evidence="3">
    <location>
        <begin position="10"/>
        <end position="17"/>
    </location>
    <ligand>
        <name>substrate</name>
    </ligand>
</feature>
<dbReference type="CTD" id="393160"/>
<dbReference type="AlphaFoldDB" id="A0A6P3VRD3"/>
<evidence type="ECO:0000313" key="5">
    <source>
        <dbReference type="Proteomes" id="UP000515152"/>
    </source>
</evidence>
<dbReference type="OrthoDB" id="354304at2759"/>
<dbReference type="RefSeq" id="XP_012678953.2">
    <property type="nucleotide sequence ID" value="XM_012823499.3"/>
</dbReference>
<evidence type="ECO:0000256" key="2">
    <source>
        <dbReference type="PIRSR" id="PIRSR613078-1"/>
    </source>
</evidence>
<dbReference type="PANTHER" id="PTHR46517:SF2">
    <property type="entry name" value="FRUCTOSE-2,6-BISPHOSPHATASE TIGAR B"/>
    <property type="match status" value="1"/>
</dbReference>
<dbReference type="GO" id="GO:0004331">
    <property type="term" value="F:fructose-2,6-bisphosphate 2-phosphatase activity"/>
    <property type="evidence" value="ECO:0007669"/>
    <property type="project" value="TreeGrafter"/>
</dbReference>